<reference evidence="3" key="1">
    <citation type="journal article" date="2021" name="Nat. Commun.">
        <title>Genetic determinants of endophytism in the Arabidopsis root mycobiome.</title>
        <authorList>
            <person name="Mesny F."/>
            <person name="Miyauchi S."/>
            <person name="Thiergart T."/>
            <person name="Pickel B."/>
            <person name="Atanasova L."/>
            <person name="Karlsson M."/>
            <person name="Huettel B."/>
            <person name="Barry K.W."/>
            <person name="Haridas S."/>
            <person name="Chen C."/>
            <person name="Bauer D."/>
            <person name="Andreopoulos W."/>
            <person name="Pangilinan J."/>
            <person name="LaButti K."/>
            <person name="Riley R."/>
            <person name="Lipzen A."/>
            <person name="Clum A."/>
            <person name="Drula E."/>
            <person name="Henrissat B."/>
            <person name="Kohler A."/>
            <person name="Grigoriev I.V."/>
            <person name="Martin F.M."/>
            <person name="Hacquard S."/>
        </authorList>
    </citation>
    <scope>NUCLEOTIDE SEQUENCE</scope>
    <source>
        <strain evidence="3">MPI-SDFR-AT-0117</strain>
    </source>
</reference>
<evidence type="ECO:0000313" key="3">
    <source>
        <dbReference type="EMBL" id="KAH6685243.1"/>
    </source>
</evidence>
<protein>
    <submittedName>
        <fullName evidence="3">Uncharacterized protein</fullName>
    </submittedName>
</protein>
<accession>A0A9P8V9B3</accession>
<dbReference type="Proteomes" id="UP000770015">
    <property type="component" value="Unassembled WGS sequence"/>
</dbReference>
<evidence type="ECO:0000256" key="1">
    <source>
        <dbReference type="SAM" id="MobiDB-lite"/>
    </source>
</evidence>
<organism evidence="3 4">
    <name type="scientific">Plectosphaerella plurivora</name>
    <dbReference type="NCBI Taxonomy" id="936078"/>
    <lineage>
        <taxon>Eukaryota</taxon>
        <taxon>Fungi</taxon>
        <taxon>Dikarya</taxon>
        <taxon>Ascomycota</taxon>
        <taxon>Pezizomycotina</taxon>
        <taxon>Sordariomycetes</taxon>
        <taxon>Hypocreomycetidae</taxon>
        <taxon>Glomerellales</taxon>
        <taxon>Plectosphaerellaceae</taxon>
        <taxon>Plectosphaerella</taxon>
    </lineage>
</organism>
<feature type="region of interest" description="Disordered" evidence="1">
    <location>
        <begin position="47"/>
        <end position="66"/>
    </location>
</feature>
<keyword evidence="2" id="KW-0472">Membrane</keyword>
<feature type="compositionally biased region" description="Basic and acidic residues" evidence="1">
    <location>
        <begin position="47"/>
        <end position="60"/>
    </location>
</feature>
<comment type="caution">
    <text evidence="3">The sequence shown here is derived from an EMBL/GenBank/DDBJ whole genome shotgun (WGS) entry which is preliminary data.</text>
</comment>
<sequence length="410" mass="43994">MTMDVLKNRQSDDEDCPRGAKFYNCSDNLFTGCCSVDPCNLTTCPDHGDPDEGGDEKETKTTASPTTRLEMTISSSVNIPIVTSFSTEVSEAVTTELPTSDTITSTLIIVSESISVVITTGTDATSTLSEILAIPDPTTTTDGPGGLNTLFPTDAAGGDIQEGNNGLTTQQIIGIAAGLGSIALIGGFIWFWLNRRRCKVNNAIGFGDRSFSGYELRPYALSSAQRIDDPFGHAAEGQFTRASAYKRPLSRQGVRDGSVRGQFGGPLSSNGISAPPRAMTAAAGPAVYDPQPGMSSPDESQVEATRLTWARGEATHLDWTRGEVSTPEIVYSPGLAQVATFRGLPRIVEIPSTRRDFHRTYVPYRPGATSGSRVASAPRIRANLVATDEERSRQQHVTSWAQYEETGRRD</sequence>
<dbReference type="EMBL" id="JAGSXJ010000015">
    <property type="protein sequence ID" value="KAH6685243.1"/>
    <property type="molecule type" value="Genomic_DNA"/>
</dbReference>
<dbReference type="OrthoDB" id="5431298at2759"/>
<name>A0A9P8V9B3_9PEZI</name>
<evidence type="ECO:0000313" key="4">
    <source>
        <dbReference type="Proteomes" id="UP000770015"/>
    </source>
</evidence>
<gene>
    <name evidence="3" type="ORF">F5X68DRAFT_262513</name>
</gene>
<evidence type="ECO:0000256" key="2">
    <source>
        <dbReference type="SAM" id="Phobius"/>
    </source>
</evidence>
<keyword evidence="2" id="KW-1133">Transmembrane helix</keyword>
<dbReference type="AlphaFoldDB" id="A0A9P8V9B3"/>
<proteinExistence type="predicted"/>
<feature type="transmembrane region" description="Helical" evidence="2">
    <location>
        <begin position="172"/>
        <end position="193"/>
    </location>
</feature>
<keyword evidence="2" id="KW-0812">Transmembrane</keyword>
<feature type="region of interest" description="Disordered" evidence="1">
    <location>
        <begin position="255"/>
        <end position="274"/>
    </location>
</feature>
<feature type="region of interest" description="Disordered" evidence="1">
    <location>
        <begin position="389"/>
        <end position="410"/>
    </location>
</feature>
<keyword evidence="4" id="KW-1185">Reference proteome</keyword>